<name>A0A2Z2NJU4_9GAMM</name>
<sequence>MKDSLVRVVYVSRNTITGDDEHISREVVKILDSARASNASSGVTGALMFNRGLFAQVLEGPPDRVEQTFERIQCDERHAEVSLLAYDVITERSFNQWSMAYLGAKSGRPAKLLDLAQDTGFDPKRLDGNEVHAALQAMLLEADH</sequence>
<dbReference type="AlphaFoldDB" id="A0A2Z2NJU4"/>
<dbReference type="RefSeq" id="WP_088916284.1">
    <property type="nucleotide sequence ID" value="NZ_CP018632.1"/>
</dbReference>
<protein>
    <submittedName>
        <fullName evidence="2">Blue light-and temperature-regulated antirepressor BluF</fullName>
    </submittedName>
</protein>
<accession>A0A2Z2NJU4</accession>
<dbReference type="PROSITE" id="PS50925">
    <property type="entry name" value="BLUF"/>
    <property type="match status" value="1"/>
</dbReference>
<dbReference type="SMART" id="SM01034">
    <property type="entry name" value="BLUF"/>
    <property type="match status" value="1"/>
</dbReference>
<dbReference type="KEGG" id="gai:IMCC3135_03310"/>
<dbReference type="Gene3D" id="3.30.70.100">
    <property type="match status" value="1"/>
</dbReference>
<gene>
    <name evidence="2" type="primary">bluF</name>
    <name evidence="2" type="ORF">IMCC3135_03310</name>
</gene>
<evidence type="ECO:0000313" key="2">
    <source>
        <dbReference type="EMBL" id="ASJ70775.1"/>
    </source>
</evidence>
<reference evidence="2 3" key="1">
    <citation type="submission" date="2016-12" db="EMBL/GenBank/DDBJ databases">
        <authorList>
            <person name="Song W.-J."/>
            <person name="Kurnit D.M."/>
        </authorList>
    </citation>
    <scope>NUCLEOTIDE SEQUENCE [LARGE SCALE GENOMIC DNA]</scope>
    <source>
        <strain evidence="2 3">IMCC3135</strain>
    </source>
</reference>
<evidence type="ECO:0000259" key="1">
    <source>
        <dbReference type="PROSITE" id="PS50925"/>
    </source>
</evidence>
<feature type="domain" description="BLUF" evidence="1">
    <location>
        <begin position="5"/>
        <end position="100"/>
    </location>
</feature>
<organism evidence="2 3">
    <name type="scientific">Granulosicoccus antarcticus IMCC3135</name>
    <dbReference type="NCBI Taxonomy" id="1192854"/>
    <lineage>
        <taxon>Bacteria</taxon>
        <taxon>Pseudomonadati</taxon>
        <taxon>Pseudomonadota</taxon>
        <taxon>Gammaproteobacteria</taxon>
        <taxon>Chromatiales</taxon>
        <taxon>Granulosicoccaceae</taxon>
        <taxon>Granulosicoccus</taxon>
    </lineage>
</organism>
<dbReference type="GO" id="GO:0071949">
    <property type="term" value="F:FAD binding"/>
    <property type="evidence" value="ECO:0007669"/>
    <property type="project" value="InterPro"/>
</dbReference>
<evidence type="ECO:0000313" key="3">
    <source>
        <dbReference type="Proteomes" id="UP000250079"/>
    </source>
</evidence>
<dbReference type="EMBL" id="CP018632">
    <property type="protein sequence ID" value="ASJ70775.1"/>
    <property type="molecule type" value="Genomic_DNA"/>
</dbReference>
<dbReference type="SUPFAM" id="SSF54975">
    <property type="entry name" value="Acylphosphatase/BLUF domain-like"/>
    <property type="match status" value="1"/>
</dbReference>
<dbReference type="Proteomes" id="UP000250079">
    <property type="component" value="Chromosome"/>
</dbReference>
<keyword evidence="3" id="KW-1185">Reference proteome</keyword>
<dbReference type="InterPro" id="IPR036046">
    <property type="entry name" value="Acylphosphatase-like_dom_sf"/>
</dbReference>
<proteinExistence type="predicted"/>
<dbReference type="Pfam" id="PF04940">
    <property type="entry name" value="BLUF"/>
    <property type="match status" value="1"/>
</dbReference>
<dbReference type="OrthoDB" id="557705at2"/>
<dbReference type="InterPro" id="IPR007024">
    <property type="entry name" value="BLUF_domain"/>
</dbReference>
<dbReference type="GO" id="GO:0009882">
    <property type="term" value="F:blue light photoreceptor activity"/>
    <property type="evidence" value="ECO:0007669"/>
    <property type="project" value="InterPro"/>
</dbReference>